<organism evidence="2 3">
    <name type="scientific">Mucilaginibacter antarcticus</name>
    <dbReference type="NCBI Taxonomy" id="1855725"/>
    <lineage>
        <taxon>Bacteria</taxon>
        <taxon>Pseudomonadati</taxon>
        <taxon>Bacteroidota</taxon>
        <taxon>Sphingobacteriia</taxon>
        <taxon>Sphingobacteriales</taxon>
        <taxon>Sphingobacteriaceae</taxon>
        <taxon>Mucilaginibacter</taxon>
    </lineage>
</organism>
<dbReference type="NCBIfam" id="TIGR03511">
    <property type="entry name" value="GldH_lipo"/>
    <property type="match status" value="1"/>
</dbReference>
<keyword evidence="2" id="KW-0449">Lipoprotein</keyword>
<sequence length="167" mass="18622">MKNALNYITLALLAAIMLAGAGCTDPNAVIDTNTQISNRNWAYTNKLKYIVNITDAQAPYNLYLNLRVTGDYKYSNMFVLVQQTNPANAATKLSTIGTRYEVRLANPDGEWLGEGSGNIYSYQTAFKRNYKFPAAGTYTFTIEQNMRDNPLREVSDVGIRVEKAVAE</sequence>
<proteinExistence type="predicted"/>
<keyword evidence="1" id="KW-0732">Signal</keyword>
<feature type="chain" id="PRO_5046166073" evidence="1">
    <location>
        <begin position="22"/>
        <end position="167"/>
    </location>
</feature>
<evidence type="ECO:0000313" key="3">
    <source>
        <dbReference type="Proteomes" id="UP001597601"/>
    </source>
</evidence>
<evidence type="ECO:0000256" key="1">
    <source>
        <dbReference type="SAM" id="SignalP"/>
    </source>
</evidence>
<gene>
    <name evidence="2" type="ORF">ACFSYC_03185</name>
</gene>
<reference evidence="3" key="1">
    <citation type="journal article" date="2019" name="Int. J. Syst. Evol. Microbiol.">
        <title>The Global Catalogue of Microorganisms (GCM) 10K type strain sequencing project: providing services to taxonomists for standard genome sequencing and annotation.</title>
        <authorList>
            <consortium name="The Broad Institute Genomics Platform"/>
            <consortium name="The Broad Institute Genome Sequencing Center for Infectious Disease"/>
            <person name="Wu L."/>
            <person name="Ma J."/>
        </authorList>
    </citation>
    <scope>NUCLEOTIDE SEQUENCE [LARGE SCALE GENOMIC DNA]</scope>
    <source>
        <strain evidence="3">KCTC 52232</strain>
    </source>
</reference>
<name>A0ABW5XL20_9SPHI</name>
<evidence type="ECO:0000313" key="2">
    <source>
        <dbReference type="EMBL" id="MFD2863682.1"/>
    </source>
</evidence>
<feature type="signal peptide" evidence="1">
    <location>
        <begin position="1"/>
        <end position="21"/>
    </location>
</feature>
<dbReference type="Proteomes" id="UP001597601">
    <property type="component" value="Unassembled WGS sequence"/>
</dbReference>
<keyword evidence="3" id="KW-1185">Reference proteome</keyword>
<dbReference type="EMBL" id="JBHUON010000002">
    <property type="protein sequence ID" value="MFD2863682.1"/>
    <property type="molecule type" value="Genomic_DNA"/>
</dbReference>
<dbReference type="PROSITE" id="PS51257">
    <property type="entry name" value="PROKAR_LIPOPROTEIN"/>
    <property type="match status" value="1"/>
</dbReference>
<comment type="caution">
    <text evidence="2">The sequence shown here is derived from an EMBL/GenBank/DDBJ whole genome shotgun (WGS) entry which is preliminary data.</text>
</comment>
<accession>A0ABW5XL20</accession>
<dbReference type="Pfam" id="PF14109">
    <property type="entry name" value="GldH_lipo"/>
    <property type="match status" value="1"/>
</dbReference>
<dbReference type="RefSeq" id="WP_377123442.1">
    <property type="nucleotide sequence ID" value="NZ_JBHUON010000002.1"/>
</dbReference>
<protein>
    <submittedName>
        <fullName evidence="2">Gliding motility lipoprotein GldH</fullName>
    </submittedName>
</protein>
<dbReference type="InterPro" id="IPR020018">
    <property type="entry name" value="Motility-assoc_lipoprot_GldH"/>
</dbReference>